<dbReference type="Proteomes" id="UP000728185">
    <property type="component" value="Unassembled WGS sequence"/>
</dbReference>
<evidence type="ECO:0000313" key="2">
    <source>
        <dbReference type="Proteomes" id="UP000728185"/>
    </source>
</evidence>
<gene>
    <name evidence="1" type="ORF">FBUS_07326</name>
</gene>
<reference evidence="1" key="1">
    <citation type="submission" date="2019-05" db="EMBL/GenBank/DDBJ databases">
        <title>Annotation for the trematode Fasciolopsis buski.</title>
        <authorList>
            <person name="Choi Y.-J."/>
        </authorList>
    </citation>
    <scope>NUCLEOTIDE SEQUENCE</scope>
    <source>
        <strain evidence="1">HT</strain>
        <tissue evidence="1">Whole worm</tissue>
    </source>
</reference>
<name>A0A8E0RNY3_9TREM</name>
<dbReference type="SUPFAM" id="SSF47473">
    <property type="entry name" value="EF-hand"/>
    <property type="match status" value="2"/>
</dbReference>
<dbReference type="EMBL" id="LUCM01007910">
    <property type="protein sequence ID" value="KAA0189209.1"/>
    <property type="molecule type" value="Genomic_DNA"/>
</dbReference>
<keyword evidence="2" id="KW-1185">Reference proteome</keyword>
<dbReference type="PANTHER" id="PTHR20875:SF7">
    <property type="entry name" value="EF-HAND DOMAIN-CONTAINING PROTEIN"/>
    <property type="match status" value="1"/>
</dbReference>
<accession>A0A8E0RNY3</accession>
<feature type="non-terminal residue" evidence="1">
    <location>
        <position position="836"/>
    </location>
</feature>
<protein>
    <submittedName>
        <fullName evidence="1">EF-hand calcium-binding domain-containing protein 6</fullName>
    </submittedName>
</protein>
<sequence length="836" mass="97238">RDYPINRVYLTKENERKKEILRGVVEHHPLTKCSQAIDLRNHIKSRKDPEGLMSYRVHDDDTYYYNLPLNSNEIPDFIQNAKCKHLKRSNRLSLDEKRHAIKRLFEINGINNINAVSKGVLLKIFATVCPNLTIDLFYRLIERYELDKERFVTFRQFEEAFTARPLGTREPPVVFEGLGAECCLSVAQTFRMMQEIACDPKFDLKRLLPPSCFEPDGHVLCPQLRKALQLMRLNLTEENFRRLWTDKLDIFKVGSITTKQLCRILGLKEDGTPLDIRPTVTPLEAICMKGVPKLNRNPCLLEGKKWLQFKLNNSSVGDENTGKYRLTTELPSAGGVSFPLTEPRDWRPQAPGGANFPLFGCGDRYSRRLKMLEEHNPKFFDVMMCLRYKLENPYQSMLVAFKRQDPKHENRVRETDCLGVLREYGLPVNASGLTTFLRGILSSSEATGWGIGRDKPPKTSSEAKEHANIRPGLVPYKRLLSFYQNRAKGSRARQVMKNLAAKKAITFGETKTEYLTPAEIEEEFVKILHGSYIKFRNLLSENGDERKTINEEKFRRIVNETIDFNMTDVQWENLKKHLQYVEPHVINWHSFVDAFNHPSGVSKVLTKSTFDASQSHCPPTLEKYRGEMRDLTVLLKLVENTLRSCMRHIDRSYKHYDQKELNMISKEDFEELLAMQGLELIPSEVDYLWGLLDQVEPGQELHKYRQVLKFFFNGTGQIIAEELRRRRYGKFRTIRDPNLDPFLKWCKDFKKLKAEARENLLKADRIVRANRPRGPSKQKPSDQRLAELCSKIGSFVQDNWDSLQMAFLYSDPSGSRKILWENFKVSIMLRSIYYQV</sequence>
<dbReference type="OrthoDB" id="26525at2759"/>
<dbReference type="InterPro" id="IPR011992">
    <property type="entry name" value="EF-hand-dom_pair"/>
</dbReference>
<dbReference type="PANTHER" id="PTHR20875">
    <property type="entry name" value="EF-HAND CALCIUM-BINDING DOMAIN-CONTAINING PROTEIN 6-RELATED"/>
    <property type="match status" value="1"/>
</dbReference>
<dbReference type="InterPro" id="IPR052603">
    <property type="entry name" value="EFCB6"/>
</dbReference>
<proteinExistence type="predicted"/>
<dbReference type="AlphaFoldDB" id="A0A8E0RNY3"/>
<evidence type="ECO:0000313" key="1">
    <source>
        <dbReference type="EMBL" id="KAA0189209.1"/>
    </source>
</evidence>
<organism evidence="1 2">
    <name type="scientific">Fasciolopsis buskii</name>
    <dbReference type="NCBI Taxonomy" id="27845"/>
    <lineage>
        <taxon>Eukaryota</taxon>
        <taxon>Metazoa</taxon>
        <taxon>Spiralia</taxon>
        <taxon>Lophotrochozoa</taxon>
        <taxon>Platyhelminthes</taxon>
        <taxon>Trematoda</taxon>
        <taxon>Digenea</taxon>
        <taxon>Plagiorchiida</taxon>
        <taxon>Echinostomata</taxon>
        <taxon>Echinostomatoidea</taxon>
        <taxon>Fasciolidae</taxon>
        <taxon>Fasciolopsis</taxon>
    </lineage>
</organism>
<comment type="caution">
    <text evidence="1">The sequence shown here is derived from an EMBL/GenBank/DDBJ whole genome shotgun (WGS) entry which is preliminary data.</text>
</comment>